<keyword evidence="2" id="KW-0963">Cytoplasm</keyword>
<dbReference type="GO" id="GO:0003677">
    <property type="term" value="F:DNA binding"/>
    <property type="evidence" value="ECO:0007669"/>
    <property type="project" value="UniProtKB-UniRule"/>
</dbReference>
<dbReference type="PIRSF" id="PIRSF004555">
    <property type="entry name" value="UCP004555"/>
    <property type="match status" value="1"/>
</dbReference>
<dbReference type="InterPro" id="IPR036894">
    <property type="entry name" value="YbaB-like_sf"/>
</dbReference>
<evidence type="ECO:0000313" key="3">
    <source>
        <dbReference type="EMBL" id="KPJ70665.1"/>
    </source>
</evidence>
<evidence type="ECO:0000256" key="1">
    <source>
        <dbReference type="ARBA" id="ARBA00023125"/>
    </source>
</evidence>
<sequence length="95" mass="10580">MKNNILKQAQQLQTKLLEQLRTIKVEGNAGGGMVKIEMNGEQNVLSVKIDPQIIEEKDTAMLEDLIVAAFNDAKKQILEKTQESFKSITGLPLPM</sequence>
<accession>A0A0S7Y8V5</accession>
<evidence type="ECO:0000313" key="4">
    <source>
        <dbReference type="Proteomes" id="UP000051012"/>
    </source>
</evidence>
<comment type="function">
    <text evidence="2">Binds to DNA and alters its conformation. May be involved in regulation of gene expression, nucleoid organization and DNA protection.</text>
</comment>
<dbReference type="GO" id="GO:0005829">
    <property type="term" value="C:cytosol"/>
    <property type="evidence" value="ECO:0007669"/>
    <property type="project" value="TreeGrafter"/>
</dbReference>
<dbReference type="GO" id="GO:0043590">
    <property type="term" value="C:bacterial nucleoid"/>
    <property type="evidence" value="ECO:0007669"/>
    <property type="project" value="UniProtKB-UniRule"/>
</dbReference>
<dbReference type="PANTHER" id="PTHR33449">
    <property type="entry name" value="NUCLEOID-ASSOCIATED PROTEIN YBAB"/>
    <property type="match status" value="1"/>
</dbReference>
<proteinExistence type="inferred from homology"/>
<dbReference type="Pfam" id="PF02575">
    <property type="entry name" value="YbaB_DNA_bd"/>
    <property type="match status" value="1"/>
</dbReference>
<dbReference type="InterPro" id="IPR004401">
    <property type="entry name" value="YbaB/EbfC"/>
</dbReference>
<evidence type="ECO:0000256" key="2">
    <source>
        <dbReference type="HAMAP-Rule" id="MF_00274"/>
    </source>
</evidence>
<comment type="subunit">
    <text evidence="2">Homodimer.</text>
</comment>
<dbReference type="AlphaFoldDB" id="A0A0S7Y8V5"/>
<dbReference type="PATRIC" id="fig|1703772.3.peg.1306"/>
<dbReference type="SUPFAM" id="SSF82607">
    <property type="entry name" value="YbaB-like"/>
    <property type="match status" value="1"/>
</dbReference>
<reference evidence="3 4" key="1">
    <citation type="journal article" date="2015" name="Microbiome">
        <title>Genomic resolution of linkages in carbon, nitrogen, and sulfur cycling among widespread estuary sediment bacteria.</title>
        <authorList>
            <person name="Baker B.J."/>
            <person name="Lazar C.S."/>
            <person name="Teske A.P."/>
            <person name="Dick G.J."/>
        </authorList>
    </citation>
    <scope>NUCLEOTIDE SEQUENCE [LARGE SCALE GENOMIC DNA]</scope>
    <source>
        <strain evidence="3">DG_78</strain>
    </source>
</reference>
<dbReference type="Proteomes" id="UP000051012">
    <property type="component" value="Unassembled WGS sequence"/>
</dbReference>
<protein>
    <recommendedName>
        <fullName evidence="2">Nucleoid-associated protein AMJ52_09610</fullName>
    </recommendedName>
</protein>
<dbReference type="HAMAP" id="MF_00274">
    <property type="entry name" value="DNA_YbaB_EbfC"/>
    <property type="match status" value="1"/>
</dbReference>
<comment type="similarity">
    <text evidence="2">Belongs to the YbaB/EbfC family.</text>
</comment>
<comment type="subcellular location">
    <subcellularLocation>
        <location evidence="2">Cytoplasm</location>
        <location evidence="2">Nucleoid</location>
    </subcellularLocation>
</comment>
<comment type="caution">
    <text evidence="3">The sequence shown here is derived from an EMBL/GenBank/DDBJ whole genome shotgun (WGS) entry which is preliminary data.</text>
</comment>
<name>A0A0S7Y8V5_UNCT6</name>
<dbReference type="PANTHER" id="PTHR33449:SF1">
    <property type="entry name" value="NUCLEOID-ASSOCIATED PROTEIN YBAB"/>
    <property type="match status" value="1"/>
</dbReference>
<organism evidence="3 4">
    <name type="scientific">candidate division TA06 bacterium DG_78</name>
    <dbReference type="NCBI Taxonomy" id="1703772"/>
    <lineage>
        <taxon>Bacteria</taxon>
        <taxon>Bacteria division TA06</taxon>
    </lineage>
</organism>
<gene>
    <name evidence="3" type="ORF">AMJ52_09610</name>
</gene>
<dbReference type="NCBIfam" id="TIGR00103">
    <property type="entry name" value="DNA_YbaB_EbfC"/>
    <property type="match status" value="1"/>
</dbReference>
<dbReference type="Gene3D" id="3.30.1310.10">
    <property type="entry name" value="Nucleoid-associated protein YbaB-like domain"/>
    <property type="match status" value="1"/>
</dbReference>
<keyword evidence="1 2" id="KW-0238">DNA-binding</keyword>
<dbReference type="EMBL" id="LJNI01000164">
    <property type="protein sequence ID" value="KPJ70665.1"/>
    <property type="molecule type" value="Genomic_DNA"/>
</dbReference>